<feature type="coiled-coil region" evidence="1">
    <location>
        <begin position="435"/>
        <end position="462"/>
    </location>
</feature>
<evidence type="ECO:0000313" key="3">
    <source>
        <dbReference type="EMBL" id="CAE0436112.1"/>
    </source>
</evidence>
<gene>
    <name evidence="3" type="ORF">ASTO00021_LOCUS6383</name>
</gene>
<proteinExistence type="predicted"/>
<organism evidence="3">
    <name type="scientific">Aplanochytrium stocchinoi</name>
    <dbReference type="NCBI Taxonomy" id="215587"/>
    <lineage>
        <taxon>Eukaryota</taxon>
        <taxon>Sar</taxon>
        <taxon>Stramenopiles</taxon>
        <taxon>Bigyra</taxon>
        <taxon>Labyrinthulomycetes</taxon>
        <taxon>Thraustochytrida</taxon>
        <taxon>Thraustochytriidae</taxon>
        <taxon>Aplanochytrium</taxon>
    </lineage>
</organism>
<reference evidence="3" key="1">
    <citation type="submission" date="2021-01" db="EMBL/GenBank/DDBJ databases">
        <authorList>
            <person name="Corre E."/>
            <person name="Pelletier E."/>
            <person name="Niang G."/>
            <person name="Scheremetjew M."/>
            <person name="Finn R."/>
            <person name="Kale V."/>
            <person name="Holt S."/>
            <person name="Cochrane G."/>
            <person name="Meng A."/>
            <person name="Brown T."/>
            <person name="Cohen L."/>
        </authorList>
    </citation>
    <scope>NUCLEOTIDE SEQUENCE</scope>
    <source>
        <strain evidence="3">GSBS06</strain>
    </source>
</reference>
<name>A0A7S3LMM5_9STRA</name>
<sequence>MDEFEKEKNTMDLDSPLSVEDLQILTTLDGTNNILPELGPEFENLNVERRPKETDVTNTKGSSISASEKRNRRKKKHGKDQNVEFIENVKSCFEVERKSLLEEINRLQRRLTSVNPMSGSFNSRLDISSTYQYEDFSFDVEVRKREKKYRNLHKQVKSVDVHSEIVARNQIEKLQKELKSIMRQSEKQKDRANVSEKLLDDASYELKRSQIENHNLILAAEKERQNYQLQLESTRKKLNDLQSANAKYEEENKRTLTVLSEDMCKIRFDRDTWRQKYVALETQLKDINGQLDNRTRKWDKRSNEFRDQLDRMKRNSIQSEREYKRIQSELDDERKKVHNERHRADSLSTDLMLMHTQLIDQEKAMERQKAENHKLRDQLEQTQVEREESKQMVEVMRLRCAIVEREKGRFEENMNSLEIVNEKIRGNSDNNFAKIANLRSQAEMLQKKLSATMDETLQLEKENASLVVKLNEAQYLQQSSSVKLLKTSEHNNMLETKIKQIQESHVQLEQEAKTYKKESLQAQEKENLMRKEARAARSTSEINREKANSALKEALEKSCETEKFKKAMLTSTEQLFQLQARYKESCEAGKLMQEELISFKHNGSLLLQEKLTELAETRKMLENMKKLEVRVKSLTAEKEVLEQKERVANIRCVRLQEKLITLNQENNKIDKSKLKLESLHTTNINDASEVEEIKKQTISNLQTIIESKNEYLKMKDNDLCSLKAKYQVLLSRVREQALTIHQLSITEP</sequence>
<dbReference type="AlphaFoldDB" id="A0A7S3LMM5"/>
<evidence type="ECO:0000256" key="2">
    <source>
        <dbReference type="SAM" id="MobiDB-lite"/>
    </source>
</evidence>
<evidence type="ECO:0000256" key="1">
    <source>
        <dbReference type="SAM" id="Coils"/>
    </source>
</evidence>
<feature type="coiled-coil region" evidence="1">
    <location>
        <begin position="217"/>
        <end position="258"/>
    </location>
</feature>
<accession>A0A7S3LMM5</accession>
<protein>
    <submittedName>
        <fullName evidence="3">Uncharacterized protein</fullName>
    </submittedName>
</protein>
<feature type="coiled-coil region" evidence="1">
    <location>
        <begin position="302"/>
        <end position="392"/>
    </location>
</feature>
<feature type="coiled-coil region" evidence="1">
    <location>
        <begin position="164"/>
        <end position="191"/>
    </location>
</feature>
<feature type="compositionally biased region" description="Basic and acidic residues" evidence="2">
    <location>
        <begin position="46"/>
        <end position="55"/>
    </location>
</feature>
<feature type="coiled-coil region" evidence="1">
    <location>
        <begin position="491"/>
        <end position="525"/>
    </location>
</feature>
<keyword evidence="1" id="KW-0175">Coiled coil</keyword>
<feature type="region of interest" description="Disordered" evidence="2">
    <location>
        <begin position="46"/>
        <end position="79"/>
    </location>
</feature>
<dbReference type="SUPFAM" id="SSF57997">
    <property type="entry name" value="Tropomyosin"/>
    <property type="match status" value="1"/>
</dbReference>
<dbReference type="EMBL" id="HBIN01008593">
    <property type="protein sequence ID" value="CAE0436112.1"/>
    <property type="molecule type" value="Transcribed_RNA"/>
</dbReference>
<feature type="compositionally biased region" description="Polar residues" evidence="2">
    <location>
        <begin position="56"/>
        <end position="66"/>
    </location>
</feature>
<feature type="coiled-coil region" evidence="1">
    <location>
        <begin position="607"/>
        <end position="682"/>
    </location>
</feature>